<evidence type="ECO:0000256" key="8">
    <source>
        <dbReference type="ARBA" id="ARBA00039866"/>
    </source>
</evidence>
<dbReference type="Proteomes" id="UP000234530">
    <property type="component" value="Chromosome"/>
</dbReference>
<protein>
    <recommendedName>
        <fullName evidence="8">L-ornithine N(alpha)-acyltransferase</fullName>
        <ecNumber evidence="7">2.3.2.30</ecNumber>
    </recommendedName>
</protein>
<comment type="similarity">
    <text evidence="6">Belongs to the acetyltransferase family. OlsB subfamily.</text>
</comment>
<dbReference type="InterPro" id="IPR052351">
    <property type="entry name" value="Ornithine_N-alpha-AT"/>
</dbReference>
<gene>
    <name evidence="11" type="ORF">CX676_07550</name>
</gene>
<comment type="pathway">
    <text evidence="1">Lipid metabolism.</text>
</comment>
<proteinExistence type="inferred from homology"/>
<name>A0A2H5EXK8_9RHOB</name>
<dbReference type="RefSeq" id="WP_101752080.1">
    <property type="nucleotide sequence ID" value="NZ_CP025430.1"/>
</dbReference>
<evidence type="ECO:0000256" key="5">
    <source>
        <dbReference type="ARBA" id="ARBA00023315"/>
    </source>
</evidence>
<evidence type="ECO:0000256" key="4">
    <source>
        <dbReference type="ARBA" id="ARBA00023098"/>
    </source>
</evidence>
<sequence>MRQGRYSTRFAETEADLSRAQHLRWQCFLARSRAEGGDHDSLDRDSHDALCRHVLIEEAQSGTLVCCFRILPLSGGSEIARSYSAQYYNLASLADYDGKLVELGRFCVHPDHSDPDILRLAWAMLTDYVEAEGVGLLFGCSSFIGTEPEAYGDAFAILRERHLAPKRWLPRVKAPQVFRFARALRFARPDPKKAMAAMPPLLRSYLAMGGWVSDHAVVDPQMNTLHVFTGLEVSAISANRRRFLRGGPASLPDPT</sequence>
<dbReference type="EMBL" id="CP025430">
    <property type="protein sequence ID" value="AUH64039.1"/>
    <property type="molecule type" value="Genomic_DNA"/>
</dbReference>
<accession>A0A2H5EXK8</accession>
<dbReference type="PANTHER" id="PTHR37323:SF1">
    <property type="entry name" value="L-ORNITHINE N(ALPHA)-ACYLTRANSFERASE"/>
    <property type="match status" value="1"/>
</dbReference>
<evidence type="ECO:0000256" key="6">
    <source>
        <dbReference type="ARBA" id="ARBA00038095"/>
    </source>
</evidence>
<keyword evidence="5 11" id="KW-0012">Acyltransferase</keyword>
<dbReference type="AlphaFoldDB" id="A0A2H5EXK8"/>
<dbReference type="SUPFAM" id="SSF55729">
    <property type="entry name" value="Acyl-CoA N-acyltransferases (Nat)"/>
    <property type="match status" value="1"/>
</dbReference>
<dbReference type="InterPro" id="IPR016181">
    <property type="entry name" value="Acyl_CoA_acyltransferase"/>
</dbReference>
<keyword evidence="4" id="KW-0443">Lipid metabolism</keyword>
<keyword evidence="12" id="KW-1185">Reference proteome</keyword>
<dbReference type="Pfam" id="PF13444">
    <property type="entry name" value="Acetyltransf_5"/>
    <property type="match status" value="1"/>
</dbReference>
<dbReference type="GO" id="GO:0043810">
    <property type="term" value="F:ornithine-acyl [acyl carrier protein] N-acyltransferase activity"/>
    <property type="evidence" value="ECO:0007669"/>
    <property type="project" value="UniProtKB-EC"/>
</dbReference>
<evidence type="ECO:0000256" key="3">
    <source>
        <dbReference type="ARBA" id="ARBA00022679"/>
    </source>
</evidence>
<keyword evidence="2" id="KW-0444">Lipid biosynthesis</keyword>
<evidence type="ECO:0000313" key="12">
    <source>
        <dbReference type="Proteomes" id="UP000234530"/>
    </source>
</evidence>
<evidence type="ECO:0000313" key="11">
    <source>
        <dbReference type="EMBL" id="AUH64039.1"/>
    </source>
</evidence>
<evidence type="ECO:0000256" key="10">
    <source>
        <dbReference type="ARBA" id="ARBA00047785"/>
    </source>
</evidence>
<organism evidence="11 12">
    <name type="scientific">Paracoccus zhejiangensis</name>
    <dbReference type="NCBI Taxonomy" id="1077935"/>
    <lineage>
        <taxon>Bacteria</taxon>
        <taxon>Pseudomonadati</taxon>
        <taxon>Pseudomonadota</taxon>
        <taxon>Alphaproteobacteria</taxon>
        <taxon>Rhodobacterales</taxon>
        <taxon>Paracoccaceae</taxon>
        <taxon>Paracoccus</taxon>
    </lineage>
</organism>
<reference evidence="11 12" key="1">
    <citation type="journal article" date="2013" name="Antonie Van Leeuwenhoek">
        <title>Paracoccus zhejiangensis sp. nov., isolated from activated sludge in wastewater-treatment system.</title>
        <authorList>
            <person name="Wu Z.G."/>
            <person name="Zhang D.F."/>
            <person name="Liu Y.L."/>
            <person name="Wang F."/>
            <person name="Jiang X."/>
            <person name="Li C."/>
            <person name="Li S.P."/>
            <person name="Hong Q."/>
            <person name="Li W.J."/>
        </authorList>
    </citation>
    <scope>NUCLEOTIDE SEQUENCE [LARGE SCALE GENOMIC DNA]</scope>
    <source>
        <strain evidence="11 12">J6</strain>
    </source>
</reference>
<evidence type="ECO:0000256" key="9">
    <source>
        <dbReference type="ARBA" id="ARBA00045724"/>
    </source>
</evidence>
<keyword evidence="3 11" id="KW-0808">Transferase</keyword>
<evidence type="ECO:0000256" key="7">
    <source>
        <dbReference type="ARBA" id="ARBA00039058"/>
    </source>
</evidence>
<dbReference type="Gene3D" id="3.40.630.30">
    <property type="match status" value="1"/>
</dbReference>
<dbReference type="PANTHER" id="PTHR37323">
    <property type="entry name" value="GCN5-RELATED N-ACETYLTRANSFERASE"/>
    <property type="match status" value="1"/>
</dbReference>
<comment type="function">
    <text evidence="9">Catalyzes the first step in the biosynthesis of ornithine lipids, which are phosphorus-free membrane lipids. Catalyzes the 3-hydroxyacyl-acyl carrier protein-dependent acylation of ornithine to form lyso-ornithine lipid (LOL).</text>
</comment>
<evidence type="ECO:0000256" key="2">
    <source>
        <dbReference type="ARBA" id="ARBA00022516"/>
    </source>
</evidence>
<dbReference type="KEGG" id="pzh:CX676_07550"/>
<dbReference type="OrthoDB" id="9787072at2"/>
<comment type="catalytic activity">
    <reaction evidence="10">
        <text>a (3R)-hydroxyacyl-[ACP] + L-ornithine = a lyso-ornithine lipid + holo-[ACP] + H(+)</text>
        <dbReference type="Rhea" id="RHEA:20633"/>
        <dbReference type="Rhea" id="RHEA-COMP:9685"/>
        <dbReference type="Rhea" id="RHEA-COMP:9945"/>
        <dbReference type="ChEBI" id="CHEBI:15378"/>
        <dbReference type="ChEBI" id="CHEBI:46911"/>
        <dbReference type="ChEBI" id="CHEBI:64479"/>
        <dbReference type="ChEBI" id="CHEBI:78827"/>
        <dbReference type="ChEBI" id="CHEBI:138482"/>
        <dbReference type="EC" id="2.3.2.30"/>
    </reaction>
    <physiologicalReaction direction="left-to-right" evidence="10">
        <dbReference type="Rhea" id="RHEA:20634"/>
    </physiologicalReaction>
</comment>
<dbReference type="EC" id="2.3.2.30" evidence="7"/>
<evidence type="ECO:0000256" key="1">
    <source>
        <dbReference type="ARBA" id="ARBA00005189"/>
    </source>
</evidence>
<dbReference type="GO" id="GO:0006629">
    <property type="term" value="P:lipid metabolic process"/>
    <property type="evidence" value="ECO:0007669"/>
    <property type="project" value="UniProtKB-KW"/>
</dbReference>